<name>A0A0S2MR02_9CUCU</name>
<feature type="transmembrane region" description="Helical" evidence="16">
    <location>
        <begin position="47"/>
        <end position="67"/>
    </location>
</feature>
<keyword evidence="12 17" id="KW-0496">Mitochondrion</keyword>
<dbReference type="PANTHER" id="PTHR11435">
    <property type="entry name" value="NADH UBIQUINONE OXIDOREDUCTASE SUBUNIT ND6"/>
    <property type="match status" value="1"/>
</dbReference>
<dbReference type="EC" id="7.1.1.2" evidence="3"/>
<evidence type="ECO:0000256" key="7">
    <source>
        <dbReference type="ARBA" id="ARBA00022692"/>
    </source>
</evidence>
<protein>
    <recommendedName>
        <fullName evidence="4">NADH-ubiquinone oxidoreductase chain 6</fullName>
        <ecNumber evidence="3">7.1.1.2</ecNumber>
    </recommendedName>
    <alternativeName>
        <fullName evidence="14">NADH dehydrogenase subunit 6</fullName>
    </alternativeName>
</protein>
<dbReference type="AlphaFoldDB" id="A0A0S2MR02"/>
<comment type="catalytic activity">
    <reaction evidence="15">
        <text>a ubiquinone + NADH + 5 H(+)(in) = a ubiquinol + NAD(+) + 4 H(+)(out)</text>
        <dbReference type="Rhea" id="RHEA:29091"/>
        <dbReference type="Rhea" id="RHEA-COMP:9565"/>
        <dbReference type="Rhea" id="RHEA-COMP:9566"/>
        <dbReference type="ChEBI" id="CHEBI:15378"/>
        <dbReference type="ChEBI" id="CHEBI:16389"/>
        <dbReference type="ChEBI" id="CHEBI:17976"/>
        <dbReference type="ChEBI" id="CHEBI:57540"/>
        <dbReference type="ChEBI" id="CHEBI:57945"/>
        <dbReference type="EC" id="7.1.1.2"/>
    </reaction>
</comment>
<keyword evidence="9" id="KW-0249">Electron transport</keyword>
<keyword evidence="7 16" id="KW-0812">Transmembrane</keyword>
<reference evidence="17" key="1">
    <citation type="submission" date="2012-06" db="EMBL/GenBank/DDBJ databases">
        <title>Mitogenomics of the Coleoptera under dense taxon sampling.</title>
        <authorList>
            <person name="Timmermans M.J.T.N."/>
            <person name="Lim J."/>
            <person name="Dodsworth S."/>
            <person name="Haran J."/>
            <person name="Ahrens D."/>
            <person name="Bocak L."/>
            <person name="London A."/>
            <person name="Culverwell L."/>
            <person name="Vogler A.P."/>
        </authorList>
    </citation>
    <scope>NUCLEOTIDE SEQUENCE</scope>
</reference>
<keyword evidence="11" id="KW-0520">NAD</keyword>
<geneLocation type="mitochondrion" evidence="17"/>
<feature type="transmembrane region" description="Helical" evidence="16">
    <location>
        <begin position="79"/>
        <end position="96"/>
    </location>
</feature>
<evidence type="ECO:0000256" key="15">
    <source>
        <dbReference type="ARBA" id="ARBA00049551"/>
    </source>
</evidence>
<evidence type="ECO:0000313" key="17">
    <source>
        <dbReference type="EMBL" id="ALO77160.1"/>
    </source>
</evidence>
<keyword evidence="13 16" id="KW-0472">Membrane</keyword>
<keyword evidence="6" id="KW-0679">Respiratory chain</keyword>
<evidence type="ECO:0000256" key="16">
    <source>
        <dbReference type="SAM" id="Phobius"/>
    </source>
</evidence>
<evidence type="ECO:0000256" key="5">
    <source>
        <dbReference type="ARBA" id="ARBA00022448"/>
    </source>
</evidence>
<evidence type="ECO:0000256" key="12">
    <source>
        <dbReference type="ARBA" id="ARBA00023128"/>
    </source>
</evidence>
<gene>
    <name evidence="17" type="primary">nad6</name>
</gene>
<evidence type="ECO:0000256" key="4">
    <source>
        <dbReference type="ARBA" id="ARBA00021095"/>
    </source>
</evidence>
<evidence type="ECO:0000256" key="3">
    <source>
        <dbReference type="ARBA" id="ARBA00012944"/>
    </source>
</evidence>
<evidence type="ECO:0000256" key="11">
    <source>
        <dbReference type="ARBA" id="ARBA00023027"/>
    </source>
</evidence>
<dbReference type="InterPro" id="IPR050269">
    <property type="entry name" value="ComplexI_Subunit6"/>
</dbReference>
<evidence type="ECO:0000256" key="6">
    <source>
        <dbReference type="ARBA" id="ARBA00022660"/>
    </source>
</evidence>
<keyword evidence="10 16" id="KW-1133">Transmembrane helix</keyword>
<proteinExistence type="inferred from homology"/>
<dbReference type="PANTHER" id="PTHR11435:SF1">
    <property type="entry name" value="NADH-UBIQUINONE OXIDOREDUCTASE CHAIN 6"/>
    <property type="match status" value="1"/>
</dbReference>
<evidence type="ECO:0000256" key="10">
    <source>
        <dbReference type="ARBA" id="ARBA00022989"/>
    </source>
</evidence>
<organism evidence="17">
    <name type="scientific">Anaspis sp. ANA02</name>
    <dbReference type="NCBI Taxonomy" id="1205536"/>
    <lineage>
        <taxon>Eukaryota</taxon>
        <taxon>Metazoa</taxon>
        <taxon>Ecdysozoa</taxon>
        <taxon>Arthropoda</taxon>
        <taxon>Hexapoda</taxon>
        <taxon>Insecta</taxon>
        <taxon>Pterygota</taxon>
        <taxon>Neoptera</taxon>
        <taxon>Endopterygota</taxon>
        <taxon>Coleoptera</taxon>
        <taxon>Polyphaga</taxon>
        <taxon>Cucujiformia</taxon>
        <taxon>Scraptiidae</taxon>
        <taxon>Anaspis</taxon>
    </lineage>
</organism>
<evidence type="ECO:0000256" key="8">
    <source>
        <dbReference type="ARBA" id="ARBA00022967"/>
    </source>
</evidence>
<comment type="subcellular location">
    <subcellularLocation>
        <location evidence="1">Mitochondrion membrane</location>
        <topology evidence="1">Multi-pass membrane protein</topology>
    </subcellularLocation>
</comment>
<keyword evidence="5" id="KW-0813">Transport</keyword>
<evidence type="ECO:0000256" key="13">
    <source>
        <dbReference type="ARBA" id="ARBA00023136"/>
    </source>
</evidence>
<evidence type="ECO:0000256" key="1">
    <source>
        <dbReference type="ARBA" id="ARBA00004225"/>
    </source>
</evidence>
<dbReference type="GO" id="GO:0031966">
    <property type="term" value="C:mitochondrial membrane"/>
    <property type="evidence" value="ECO:0007669"/>
    <property type="project" value="UniProtKB-SubCell"/>
</dbReference>
<evidence type="ECO:0000256" key="14">
    <source>
        <dbReference type="ARBA" id="ARBA00031019"/>
    </source>
</evidence>
<evidence type="ECO:0000256" key="2">
    <source>
        <dbReference type="ARBA" id="ARBA00005698"/>
    </source>
</evidence>
<accession>A0A0S2MR02</accession>
<feature type="transmembrane region" description="Helical" evidence="16">
    <location>
        <begin position="133"/>
        <end position="153"/>
    </location>
</feature>
<evidence type="ECO:0000256" key="9">
    <source>
        <dbReference type="ARBA" id="ARBA00022982"/>
    </source>
</evidence>
<sequence length="164" mass="19173">MILTLFLLNLSLSLIFLFLTHPLSMGLILLIQTMVISLITGNFCLNYWFSYILFLILVGSMLILFIYMTSIASNEKFYFNKNFIFLIFVPIFSFMFNKMTMNINTINTDMYMSIENTLLSMSMIKYLSFPSNLILMFLIIYLLLTLIVIVKITNFKNGPLRLKN</sequence>
<dbReference type="EMBL" id="JX412814">
    <property type="protein sequence ID" value="ALO77160.1"/>
    <property type="molecule type" value="Genomic_DNA"/>
</dbReference>
<comment type="similarity">
    <text evidence="2">Belongs to the complex I subunit 6 family.</text>
</comment>
<dbReference type="GO" id="GO:0008137">
    <property type="term" value="F:NADH dehydrogenase (ubiquinone) activity"/>
    <property type="evidence" value="ECO:0007669"/>
    <property type="project" value="UniProtKB-EC"/>
</dbReference>
<keyword evidence="8" id="KW-1278">Translocase</keyword>